<dbReference type="EMBL" id="AAQR03038858">
    <property type="status" value="NOT_ANNOTATED_CDS"/>
    <property type="molecule type" value="Genomic_DNA"/>
</dbReference>
<evidence type="ECO:0000259" key="1">
    <source>
        <dbReference type="Pfam" id="PF21047"/>
    </source>
</evidence>
<dbReference type="eggNOG" id="KOG2032">
    <property type="taxonomic scope" value="Eukaryota"/>
</dbReference>
<dbReference type="EMBL" id="AAQR03038859">
    <property type="status" value="NOT_ANNOTATED_CDS"/>
    <property type="molecule type" value="Genomic_DNA"/>
</dbReference>
<feature type="domain" description="Maestro-like HEAT-repeats" evidence="1">
    <location>
        <begin position="139"/>
        <end position="365"/>
    </location>
</feature>
<dbReference type="InterPro" id="IPR048465">
    <property type="entry name" value="Maestro-like_HEAT"/>
</dbReference>
<protein>
    <recommendedName>
        <fullName evidence="1">Maestro-like HEAT-repeats domain-containing protein</fullName>
    </recommendedName>
</protein>
<dbReference type="PANTHER" id="PTHR23120">
    <property type="entry name" value="MAESTRO-RELATED HEAT DOMAIN-CONTAINING"/>
    <property type="match status" value="1"/>
</dbReference>
<keyword evidence="3" id="KW-1185">Reference proteome</keyword>
<dbReference type="HOGENOM" id="CLU_038441_0_0_1"/>
<sequence>MSTRSKKPMTSLQILQSTMGWHHLEHTAANLCDAYSGLLSHQSMILSMNSSFMDPLLQFETQLKMMEACFKILVTLPSLESVKEIGTNEEETEDLMNLYQNTLNVYEDTLLILVAKDLYKLQILTEMTVWMRQDSSYLQDRIVMIISKVLSFASKKVKGYRSVDAPCLGVLAAELSLLCFHDDPAIAQQASLGLYHVFHIAKCQIEIYTGKKNNNKTVYCITPDPSDVEIQPKFLQDKDKIAENVGQTFIPTLLTDFVWTLLMKLFNEEYKIAAEAASLLQLTLEYHSQRITVVYKIVDTIYKQLCKDAFHHMKQSMLRVITLLTRTSPKKVIFQLMDYPVPADIILIMMWQAAGSEAKVAPHVLKTILLILKGKPGEIQEVLMEKRRSSLDATNMMPVAASQALCTLLPVASYKKAVAQLFPQLLMALMFQLFYSSDSRLMDLDRPLYARDALRVLLNCSGLQKVDIALKKKNCWSHFTQAMYYHHGVYLIAK</sequence>
<dbReference type="PANTHER" id="PTHR23120:SF5">
    <property type="entry name" value="MAESTRO HEAT-LIKE REPEAT FAMILY MEMBER 9"/>
    <property type="match status" value="1"/>
</dbReference>
<dbReference type="SUPFAM" id="SSF48371">
    <property type="entry name" value="ARM repeat"/>
    <property type="match status" value="1"/>
</dbReference>
<dbReference type="InterPro" id="IPR016024">
    <property type="entry name" value="ARM-type_fold"/>
</dbReference>
<dbReference type="FunCoup" id="H0XFE8">
    <property type="interactions" value="1"/>
</dbReference>
<evidence type="ECO:0000313" key="2">
    <source>
        <dbReference type="Ensembl" id="ENSOGAP00000014732.2"/>
    </source>
</evidence>
<organism evidence="2 3">
    <name type="scientific">Otolemur garnettii</name>
    <name type="common">Small-eared galago</name>
    <name type="synonym">Garnett's greater bushbaby</name>
    <dbReference type="NCBI Taxonomy" id="30611"/>
    <lineage>
        <taxon>Eukaryota</taxon>
        <taxon>Metazoa</taxon>
        <taxon>Chordata</taxon>
        <taxon>Craniata</taxon>
        <taxon>Vertebrata</taxon>
        <taxon>Euteleostomi</taxon>
        <taxon>Mammalia</taxon>
        <taxon>Eutheria</taxon>
        <taxon>Euarchontoglires</taxon>
        <taxon>Primates</taxon>
        <taxon>Strepsirrhini</taxon>
        <taxon>Lorisiformes</taxon>
        <taxon>Galagidae</taxon>
        <taxon>Otolemur</taxon>
    </lineage>
</organism>
<dbReference type="InterPro" id="IPR045206">
    <property type="entry name" value="Maestro_heat-like_prot"/>
</dbReference>
<dbReference type="Proteomes" id="UP000005225">
    <property type="component" value="Unassembled WGS sequence"/>
</dbReference>
<name>H0XFE8_OTOGA</name>
<dbReference type="Ensembl" id="ENSOGAT00000016466.2">
    <property type="protein sequence ID" value="ENSOGAP00000014732.2"/>
    <property type="gene ID" value="ENSOGAG00000016461.2"/>
</dbReference>
<reference evidence="2" key="2">
    <citation type="submission" date="2025-08" db="UniProtKB">
        <authorList>
            <consortium name="Ensembl"/>
        </authorList>
    </citation>
    <scope>IDENTIFICATION</scope>
</reference>
<dbReference type="GeneTree" id="ENSGT00940000162280"/>
<reference evidence="3" key="1">
    <citation type="submission" date="2011-03" db="EMBL/GenBank/DDBJ databases">
        <title>Version 3 of the genome sequence of Otolemur garnettii (Bushbaby).</title>
        <authorList>
            <consortium name="The Broad Institute Genome Sequencing Platform"/>
            <person name="Di Palma F."/>
            <person name="Johnson J."/>
            <person name="Lander E.S."/>
            <person name="Lindblad-Toh K."/>
            <person name="Jaffe D.B."/>
            <person name="Gnerre S."/>
            <person name="MacCallum I."/>
            <person name="Przybylski D."/>
            <person name="Ribeiro F.J."/>
            <person name="Burton J.N."/>
            <person name="Walker B.J."/>
            <person name="Sharpe T."/>
            <person name="Hall G."/>
        </authorList>
    </citation>
    <scope>NUCLEOTIDE SEQUENCE [LARGE SCALE GENOMIC DNA]</scope>
</reference>
<evidence type="ECO:0000313" key="3">
    <source>
        <dbReference type="Proteomes" id="UP000005225"/>
    </source>
</evidence>
<dbReference type="STRING" id="30611.ENSOGAP00000014732"/>
<dbReference type="OMA" id="WTLLMKL"/>
<dbReference type="Pfam" id="PF21047">
    <property type="entry name" value="HEAT_Maestro"/>
    <property type="match status" value="1"/>
</dbReference>
<reference evidence="2" key="3">
    <citation type="submission" date="2025-09" db="UniProtKB">
        <authorList>
            <consortium name="Ensembl"/>
        </authorList>
    </citation>
    <scope>IDENTIFICATION</scope>
</reference>
<dbReference type="GO" id="GO:0005737">
    <property type="term" value="C:cytoplasm"/>
    <property type="evidence" value="ECO:0007669"/>
    <property type="project" value="TreeGrafter"/>
</dbReference>
<dbReference type="InParanoid" id="H0XFE8"/>
<accession>H0XFE8</accession>
<dbReference type="AlphaFoldDB" id="H0XFE8"/>
<proteinExistence type="predicted"/>